<organism evidence="2 3">
    <name type="scientific">Paramarasmius palmivorus</name>
    <dbReference type="NCBI Taxonomy" id="297713"/>
    <lineage>
        <taxon>Eukaryota</taxon>
        <taxon>Fungi</taxon>
        <taxon>Dikarya</taxon>
        <taxon>Basidiomycota</taxon>
        <taxon>Agaricomycotina</taxon>
        <taxon>Agaricomycetes</taxon>
        <taxon>Agaricomycetidae</taxon>
        <taxon>Agaricales</taxon>
        <taxon>Marasmiineae</taxon>
        <taxon>Marasmiaceae</taxon>
        <taxon>Paramarasmius</taxon>
    </lineage>
</organism>
<proteinExistence type="predicted"/>
<reference evidence="2 3" key="1">
    <citation type="submission" date="2024-01" db="EMBL/GenBank/DDBJ databases">
        <title>A draft genome for a cacao thread blight-causing isolate of Paramarasmius palmivorus.</title>
        <authorList>
            <person name="Baruah I.K."/>
            <person name="Bukari Y."/>
            <person name="Amoako-Attah I."/>
            <person name="Meinhardt L.W."/>
            <person name="Bailey B.A."/>
            <person name="Cohen S.P."/>
        </authorList>
    </citation>
    <scope>NUCLEOTIDE SEQUENCE [LARGE SCALE GENOMIC DNA]</scope>
    <source>
        <strain evidence="2 3">GH-12</strain>
    </source>
</reference>
<dbReference type="Proteomes" id="UP001383192">
    <property type="component" value="Unassembled WGS sequence"/>
</dbReference>
<keyword evidence="3" id="KW-1185">Reference proteome</keyword>
<feature type="region of interest" description="Disordered" evidence="1">
    <location>
        <begin position="89"/>
        <end position="119"/>
    </location>
</feature>
<feature type="compositionally biased region" description="Polar residues" evidence="1">
    <location>
        <begin position="102"/>
        <end position="118"/>
    </location>
</feature>
<gene>
    <name evidence="2" type="ORF">VNI00_007902</name>
</gene>
<dbReference type="AlphaFoldDB" id="A0AAW0CVG7"/>
<evidence type="ECO:0000313" key="3">
    <source>
        <dbReference type="Proteomes" id="UP001383192"/>
    </source>
</evidence>
<sequence>MSELQVRVATLQEQTAVFQEAYFCEARKSAILEREMGAIKMKICVLEEITRLILASGLLDDQVLEELQRCIEKGLDSGSTHEIQRAIDSSDDVDGHGSSVSNPYPASDTGSTESSSEPQIRPYVPMFLRPVAGNTACPPSPRHSCHATTQDQATKNHPQRQCSSVESSIHSHTKPASTLTPEQMEALASMERLVAPFSTDLGSLEVSSDDSCSIGSVSVYSKHSFLGDHSGFHDADVTLVVTETTTKTLPQLKSATPAAIRSSIPARKPVPPPKSKSSGPSTTSRTASQKAKADTANKPALKTQKPFKRVAIQTSKPPAETSQWKSPARKTVQSRFSRPDTPLSGKERLHRPALNAAKVADGAGEERGGRRVGKR</sequence>
<feature type="region of interest" description="Disordered" evidence="1">
    <location>
        <begin position="138"/>
        <end position="179"/>
    </location>
</feature>
<evidence type="ECO:0000313" key="2">
    <source>
        <dbReference type="EMBL" id="KAK7044182.1"/>
    </source>
</evidence>
<feature type="compositionally biased region" description="Polar residues" evidence="1">
    <location>
        <begin position="146"/>
        <end position="179"/>
    </location>
</feature>
<comment type="caution">
    <text evidence="2">The sequence shown here is derived from an EMBL/GenBank/DDBJ whole genome shotgun (WGS) entry which is preliminary data.</text>
</comment>
<feature type="compositionally biased region" description="Polar residues" evidence="1">
    <location>
        <begin position="312"/>
        <end position="336"/>
    </location>
</feature>
<dbReference type="EMBL" id="JAYKXP010000026">
    <property type="protein sequence ID" value="KAK7044182.1"/>
    <property type="molecule type" value="Genomic_DNA"/>
</dbReference>
<accession>A0AAW0CVG7</accession>
<feature type="region of interest" description="Disordered" evidence="1">
    <location>
        <begin position="252"/>
        <end position="375"/>
    </location>
</feature>
<evidence type="ECO:0000256" key="1">
    <source>
        <dbReference type="SAM" id="MobiDB-lite"/>
    </source>
</evidence>
<protein>
    <submittedName>
        <fullName evidence="2">Uncharacterized protein</fullName>
    </submittedName>
</protein>
<name>A0AAW0CVG7_9AGAR</name>